<keyword evidence="3" id="KW-1185">Reference proteome</keyword>
<dbReference type="GO" id="GO:0043165">
    <property type="term" value="P:Gram-negative-bacterium-type cell outer membrane assembly"/>
    <property type="evidence" value="ECO:0007669"/>
    <property type="project" value="InterPro"/>
</dbReference>
<dbReference type="Proteomes" id="UP000295673">
    <property type="component" value="Unassembled WGS sequence"/>
</dbReference>
<keyword evidence="2" id="KW-0449">Lipoprotein</keyword>
<dbReference type="PROSITE" id="PS51257">
    <property type="entry name" value="PROKAR_LIPOPROTEIN"/>
    <property type="match status" value="1"/>
</dbReference>
<gene>
    <name evidence="2" type="ORF">BXY66_3324</name>
</gene>
<evidence type="ECO:0000256" key="1">
    <source>
        <dbReference type="SAM" id="SignalP"/>
    </source>
</evidence>
<dbReference type="OrthoDB" id="7629596at2"/>
<dbReference type="Gene3D" id="3.30.160.150">
    <property type="entry name" value="Lipoprotein like domain"/>
    <property type="match status" value="1"/>
</dbReference>
<organism evidence="2 3">
    <name type="scientific">Shimia isoporae</name>
    <dbReference type="NCBI Taxonomy" id="647720"/>
    <lineage>
        <taxon>Bacteria</taxon>
        <taxon>Pseudomonadati</taxon>
        <taxon>Pseudomonadota</taxon>
        <taxon>Alphaproteobacteria</taxon>
        <taxon>Rhodobacterales</taxon>
        <taxon>Roseobacteraceae</taxon>
    </lineage>
</organism>
<sequence>MNRRGFLLLAAAGAPALAGCGFEPVYGTSGAADGLLGQVVMDAPANNNASYLLVRELEDRLGRTSTGAYGLSHSIKTRRRAVGKTVAQVTSRFDIFAEVTYALRDSQTKKVLTSGKASSFVGYSASGSTVSELAAEEDAYERLMIVIADRIVADLQAYATKNPL</sequence>
<comment type="caution">
    <text evidence="2">The sequence shown here is derived from an EMBL/GenBank/DDBJ whole genome shotgun (WGS) entry which is preliminary data.</text>
</comment>
<evidence type="ECO:0000313" key="3">
    <source>
        <dbReference type="Proteomes" id="UP000295673"/>
    </source>
</evidence>
<dbReference type="InterPro" id="IPR007485">
    <property type="entry name" value="LPS_assembly_LptE"/>
</dbReference>
<accession>A0A4R1N7A7</accession>
<feature type="signal peptide" evidence="1">
    <location>
        <begin position="1"/>
        <end position="18"/>
    </location>
</feature>
<dbReference type="GO" id="GO:0019867">
    <property type="term" value="C:outer membrane"/>
    <property type="evidence" value="ECO:0007669"/>
    <property type="project" value="InterPro"/>
</dbReference>
<feature type="chain" id="PRO_5020324822" evidence="1">
    <location>
        <begin position="19"/>
        <end position="164"/>
    </location>
</feature>
<keyword evidence="1" id="KW-0732">Signal</keyword>
<proteinExistence type="predicted"/>
<reference evidence="2 3" key="1">
    <citation type="submission" date="2019-03" db="EMBL/GenBank/DDBJ databases">
        <title>Genomic Encyclopedia of Archaeal and Bacterial Type Strains, Phase II (KMG-II): from individual species to whole genera.</title>
        <authorList>
            <person name="Goeker M."/>
        </authorList>
    </citation>
    <scope>NUCLEOTIDE SEQUENCE [LARGE SCALE GENOMIC DNA]</scope>
    <source>
        <strain evidence="2 3">DSM 26433</strain>
    </source>
</reference>
<protein>
    <submittedName>
        <fullName evidence="2">LPS-assembly lipoprotein</fullName>
    </submittedName>
</protein>
<dbReference type="AlphaFoldDB" id="A0A4R1N7A7"/>
<dbReference type="Pfam" id="PF04390">
    <property type="entry name" value="LptE"/>
    <property type="match status" value="1"/>
</dbReference>
<dbReference type="EMBL" id="SMGR01000003">
    <property type="protein sequence ID" value="TCL00677.1"/>
    <property type="molecule type" value="Genomic_DNA"/>
</dbReference>
<evidence type="ECO:0000313" key="2">
    <source>
        <dbReference type="EMBL" id="TCL00677.1"/>
    </source>
</evidence>
<name>A0A4R1N7A7_9RHOB</name>